<feature type="region of interest" description="Disordered" evidence="1">
    <location>
        <begin position="644"/>
        <end position="779"/>
    </location>
</feature>
<proteinExistence type="predicted"/>
<gene>
    <name evidence="2" type="ORF">C361_04791</name>
</gene>
<feature type="compositionally biased region" description="Basic and acidic residues" evidence="1">
    <location>
        <begin position="586"/>
        <end position="604"/>
    </location>
</feature>
<dbReference type="AlphaFoldDB" id="A0A854QA57"/>
<feature type="compositionally biased region" description="Basic and acidic residues" evidence="1">
    <location>
        <begin position="709"/>
        <end position="773"/>
    </location>
</feature>
<feature type="compositionally biased region" description="Basic and acidic residues" evidence="1">
    <location>
        <begin position="651"/>
        <end position="660"/>
    </location>
</feature>
<feature type="region of interest" description="Disordered" evidence="1">
    <location>
        <begin position="232"/>
        <end position="315"/>
    </location>
</feature>
<dbReference type="GO" id="GO:0000445">
    <property type="term" value="C:THO complex part of transcription export complex"/>
    <property type="evidence" value="ECO:0007669"/>
    <property type="project" value="TreeGrafter"/>
</dbReference>
<dbReference type="OrthoDB" id="9402762at2759"/>
<dbReference type="InterPro" id="IPR021861">
    <property type="entry name" value="THO_THOC1"/>
</dbReference>
<dbReference type="Proteomes" id="UP000199727">
    <property type="component" value="Unassembled WGS sequence"/>
</dbReference>
<evidence type="ECO:0000313" key="3">
    <source>
        <dbReference type="Proteomes" id="UP000199727"/>
    </source>
</evidence>
<feature type="compositionally biased region" description="Polar residues" evidence="1">
    <location>
        <begin position="284"/>
        <end position="297"/>
    </location>
</feature>
<comment type="caution">
    <text evidence="2">The sequence shown here is derived from an EMBL/GenBank/DDBJ whole genome shotgun (WGS) entry which is preliminary data.</text>
</comment>
<feature type="compositionally biased region" description="Basic and acidic residues" evidence="1">
    <location>
        <begin position="247"/>
        <end position="283"/>
    </location>
</feature>
<evidence type="ECO:0000313" key="2">
    <source>
        <dbReference type="EMBL" id="OXG17180.1"/>
    </source>
</evidence>
<name>A0A854QA57_CRYNE</name>
<organism evidence="2 3">
    <name type="scientific">Cryptococcus neoformans Tu259-1</name>
    <dbReference type="NCBI Taxonomy" id="1230072"/>
    <lineage>
        <taxon>Eukaryota</taxon>
        <taxon>Fungi</taxon>
        <taxon>Dikarya</taxon>
        <taxon>Basidiomycota</taxon>
        <taxon>Agaricomycotina</taxon>
        <taxon>Tremellomycetes</taxon>
        <taxon>Tremellales</taxon>
        <taxon>Cryptococcaceae</taxon>
        <taxon>Cryptococcus</taxon>
        <taxon>Cryptococcus neoformans species complex</taxon>
    </lineage>
</organism>
<sequence>MEIHQPLLESLNSIASAYPPKRSKPVPIPASELESKLSQTWETYSNDPSLINGMAKNPDLIRGVLELVGREFVVLSVINGELREPDETANEKEKNIFQTALRDRLDIVLTLYENVHKTFQEIPFLEPGALFIPLLEELVELLSVSTWRSLWSYVESRSKRFTKDMPASRGKALPLLRTINAFLRFLPRTPEDLVFRGRIHQFASSVFSVADKSAINMRGDYSEVKTVWEKESEVEQIKEEKKKKKEGKMEEKAEEGGKKDGDVEMEDAEKKDEPAEQQADRPTGRSTYQAADQSMEQMPTEDEAPSTPSTLKDPDFYSTLWSLQQYFSHPPSLDGPAVGSPPKTPFQTFRDKSDFILFQLFEQTKKEKAMTGTEAGMGKKRKRDVMEGGQDTGGFFHPRFLTGKRLFEYELADSSFRRQILVQYFILFQFLLNLTPAHAGKQAFTGGMPRTFMLEQTDEQWVKSKIGGIKDELKRIVGGVSFEDTVFSIIRQEAHYVQWKNEGCPEASFEIPALDPDSASEPAQAWAKRLNPPAPYNFKVGSRPLSMLWNNGFTNIDQLKGREKATTVEALDEEIKRIEEDEEDDKAMGQDTPEKLAANKERKTTSTWRALRLASHTSLKFFPSLKEKRDVHLLLSTIKKAQEPKGFAPKEAGEGEKEGGEGEGEGEGENENTGEGGELEDEDVQELKKEKEGEENEERGKEDDDIESAEEKGPAEIEKVEEEVKQGLTVDEAKVDEAGEEEKVEKSDDKGSADIEMAEKEELDVESKAHDNEVEATAV</sequence>
<dbReference type="Pfam" id="PF11957">
    <property type="entry name" value="efThoc1"/>
    <property type="match status" value="1"/>
</dbReference>
<feature type="compositionally biased region" description="Basic and acidic residues" evidence="1">
    <location>
        <begin position="685"/>
        <end position="702"/>
    </location>
</feature>
<protein>
    <submittedName>
        <fullName evidence="2">THO complex subunit 1</fullName>
    </submittedName>
</protein>
<dbReference type="PANTHER" id="PTHR13265:SF0">
    <property type="entry name" value="HPR1"/>
    <property type="match status" value="1"/>
</dbReference>
<feature type="region of interest" description="Disordered" evidence="1">
    <location>
        <begin position="577"/>
        <end position="605"/>
    </location>
</feature>
<dbReference type="PANTHER" id="PTHR13265">
    <property type="entry name" value="THO COMPLEX SUBUNIT 1"/>
    <property type="match status" value="1"/>
</dbReference>
<reference evidence="2 3" key="1">
    <citation type="submission" date="2017-06" db="EMBL/GenBank/DDBJ databases">
        <title>Global population genomics of the pathogenic fungus Cryptococcus neoformans var. grubii.</title>
        <authorList>
            <person name="Cuomo C."/>
            <person name="Litvintseva A."/>
            <person name="Chen Y."/>
            <person name="Young S."/>
            <person name="Zeng Q."/>
            <person name="Chapman S."/>
            <person name="Gujja S."/>
            <person name="Saif S."/>
            <person name="Birren B."/>
        </authorList>
    </citation>
    <scope>NUCLEOTIDE SEQUENCE [LARGE SCALE GENOMIC DNA]</scope>
    <source>
        <strain evidence="2 3">Tu259-1</strain>
    </source>
</reference>
<dbReference type="EMBL" id="AMKT01000062">
    <property type="protein sequence ID" value="OXG17180.1"/>
    <property type="molecule type" value="Genomic_DNA"/>
</dbReference>
<evidence type="ECO:0000256" key="1">
    <source>
        <dbReference type="SAM" id="MobiDB-lite"/>
    </source>
</evidence>
<accession>A0A854QA57</accession>
<feature type="compositionally biased region" description="Acidic residues" evidence="1">
    <location>
        <begin position="661"/>
        <end position="684"/>
    </location>
</feature>
<dbReference type="GO" id="GO:0006406">
    <property type="term" value="P:mRNA export from nucleus"/>
    <property type="evidence" value="ECO:0007669"/>
    <property type="project" value="TreeGrafter"/>
</dbReference>